<keyword evidence="14" id="KW-0829">Tyrosine-protein kinase</keyword>
<comment type="similarity">
    <text evidence="3">Belongs to the etk/wzc family.</text>
</comment>
<evidence type="ECO:0000256" key="12">
    <source>
        <dbReference type="ARBA" id="ARBA00022989"/>
    </source>
</evidence>
<keyword evidence="5" id="KW-1003">Cell membrane</keyword>
<feature type="transmembrane region" description="Helical" evidence="16">
    <location>
        <begin position="30"/>
        <end position="48"/>
    </location>
</feature>
<evidence type="ECO:0000256" key="3">
    <source>
        <dbReference type="ARBA" id="ARBA00008883"/>
    </source>
</evidence>
<evidence type="ECO:0000256" key="14">
    <source>
        <dbReference type="ARBA" id="ARBA00023137"/>
    </source>
</evidence>
<dbReference type="PANTHER" id="PTHR32309">
    <property type="entry name" value="TYROSINE-PROTEIN KINASE"/>
    <property type="match status" value="1"/>
</dbReference>
<keyword evidence="11" id="KW-0067">ATP-binding</keyword>
<dbReference type="InterPro" id="IPR032807">
    <property type="entry name" value="GNVR"/>
</dbReference>
<evidence type="ECO:0000256" key="1">
    <source>
        <dbReference type="ARBA" id="ARBA00004429"/>
    </source>
</evidence>
<name>A0A644WG26_9ZZZZ</name>
<dbReference type="PANTHER" id="PTHR32309:SF13">
    <property type="entry name" value="FERRIC ENTEROBACTIN TRANSPORT PROTEIN FEPE"/>
    <property type="match status" value="1"/>
</dbReference>
<evidence type="ECO:0000256" key="16">
    <source>
        <dbReference type="SAM" id="Phobius"/>
    </source>
</evidence>
<dbReference type="GO" id="GO:0005524">
    <property type="term" value="F:ATP binding"/>
    <property type="evidence" value="ECO:0007669"/>
    <property type="project" value="UniProtKB-KW"/>
</dbReference>
<keyword evidence="7" id="KW-0808">Transferase</keyword>
<dbReference type="NCBIfam" id="TIGR01007">
    <property type="entry name" value="eps_fam"/>
    <property type="match status" value="1"/>
</dbReference>
<protein>
    <recommendedName>
        <fullName evidence="4">non-specific protein-tyrosine kinase</fullName>
        <ecNumber evidence="4">2.7.10.2</ecNumber>
    </recommendedName>
</protein>
<evidence type="ECO:0000256" key="10">
    <source>
        <dbReference type="ARBA" id="ARBA00022777"/>
    </source>
</evidence>
<evidence type="ECO:0000256" key="6">
    <source>
        <dbReference type="ARBA" id="ARBA00022519"/>
    </source>
</evidence>
<keyword evidence="10" id="KW-0418">Kinase</keyword>
<comment type="caution">
    <text evidence="20">The sequence shown here is derived from an EMBL/GenBank/DDBJ whole genome shotgun (WGS) entry which is preliminary data.</text>
</comment>
<dbReference type="FunFam" id="3.40.50.300:FF:000527">
    <property type="entry name" value="Tyrosine-protein kinase etk"/>
    <property type="match status" value="1"/>
</dbReference>
<reference evidence="20" key="1">
    <citation type="submission" date="2019-08" db="EMBL/GenBank/DDBJ databases">
        <authorList>
            <person name="Kucharzyk K."/>
            <person name="Murdoch R.W."/>
            <person name="Higgins S."/>
            <person name="Loffler F."/>
        </authorList>
    </citation>
    <scope>NUCLEOTIDE SEQUENCE</scope>
</reference>
<comment type="similarity">
    <text evidence="2">Belongs to the CpsD/CapB family.</text>
</comment>
<feature type="domain" description="Polysaccharide chain length determinant N-terminal" evidence="17">
    <location>
        <begin position="16"/>
        <end position="106"/>
    </location>
</feature>
<feature type="domain" description="AAA" evidence="18">
    <location>
        <begin position="611"/>
        <end position="738"/>
    </location>
</feature>
<dbReference type="InterPro" id="IPR025669">
    <property type="entry name" value="AAA_dom"/>
</dbReference>
<comment type="catalytic activity">
    <reaction evidence="15">
        <text>L-tyrosyl-[protein] + ATP = O-phospho-L-tyrosyl-[protein] + ADP + H(+)</text>
        <dbReference type="Rhea" id="RHEA:10596"/>
        <dbReference type="Rhea" id="RHEA-COMP:10136"/>
        <dbReference type="Rhea" id="RHEA-COMP:20101"/>
        <dbReference type="ChEBI" id="CHEBI:15378"/>
        <dbReference type="ChEBI" id="CHEBI:30616"/>
        <dbReference type="ChEBI" id="CHEBI:46858"/>
        <dbReference type="ChEBI" id="CHEBI:61978"/>
        <dbReference type="ChEBI" id="CHEBI:456216"/>
        <dbReference type="EC" id="2.7.10.2"/>
    </reaction>
</comment>
<evidence type="ECO:0000259" key="17">
    <source>
        <dbReference type="Pfam" id="PF02706"/>
    </source>
</evidence>
<keyword evidence="9" id="KW-0547">Nucleotide-binding</keyword>
<evidence type="ECO:0000259" key="18">
    <source>
        <dbReference type="Pfam" id="PF13614"/>
    </source>
</evidence>
<evidence type="ECO:0000256" key="7">
    <source>
        <dbReference type="ARBA" id="ARBA00022679"/>
    </source>
</evidence>
<organism evidence="20">
    <name type="scientific">bioreactor metagenome</name>
    <dbReference type="NCBI Taxonomy" id="1076179"/>
    <lineage>
        <taxon>unclassified sequences</taxon>
        <taxon>metagenomes</taxon>
        <taxon>ecological metagenomes</taxon>
    </lineage>
</organism>
<dbReference type="GO" id="GO:0042802">
    <property type="term" value="F:identical protein binding"/>
    <property type="evidence" value="ECO:0007669"/>
    <property type="project" value="UniProtKB-ARBA"/>
</dbReference>
<dbReference type="EMBL" id="VSSQ01000798">
    <property type="protein sequence ID" value="MPM01483.1"/>
    <property type="molecule type" value="Genomic_DNA"/>
</dbReference>
<dbReference type="GO" id="GO:0005886">
    <property type="term" value="C:plasma membrane"/>
    <property type="evidence" value="ECO:0007669"/>
    <property type="project" value="UniProtKB-SubCell"/>
</dbReference>
<evidence type="ECO:0000256" key="4">
    <source>
        <dbReference type="ARBA" id="ARBA00011903"/>
    </source>
</evidence>
<feature type="transmembrane region" description="Helical" evidence="16">
    <location>
        <begin position="513"/>
        <end position="533"/>
    </location>
</feature>
<dbReference type="EC" id="2.7.10.2" evidence="4"/>
<dbReference type="Pfam" id="PF02706">
    <property type="entry name" value="Wzz"/>
    <property type="match status" value="1"/>
</dbReference>
<evidence type="ECO:0000256" key="9">
    <source>
        <dbReference type="ARBA" id="ARBA00022741"/>
    </source>
</evidence>
<dbReference type="CDD" id="cd05387">
    <property type="entry name" value="BY-kinase"/>
    <property type="match status" value="1"/>
</dbReference>
<dbReference type="InterPro" id="IPR005702">
    <property type="entry name" value="Wzc-like_C"/>
</dbReference>
<dbReference type="InterPro" id="IPR050445">
    <property type="entry name" value="Bact_polysacc_biosynth/exp"/>
</dbReference>
<dbReference type="Gene3D" id="3.40.50.300">
    <property type="entry name" value="P-loop containing nucleotide triphosphate hydrolases"/>
    <property type="match status" value="1"/>
</dbReference>
<keyword evidence="13 16" id="KW-0472">Membrane</keyword>
<proteinExistence type="inferred from homology"/>
<evidence type="ECO:0000256" key="11">
    <source>
        <dbReference type="ARBA" id="ARBA00022840"/>
    </source>
</evidence>
<evidence type="ECO:0000313" key="20">
    <source>
        <dbReference type="EMBL" id="MPM01483.1"/>
    </source>
</evidence>
<feature type="domain" description="Tyrosine-protein kinase G-rich" evidence="19">
    <location>
        <begin position="457"/>
        <end position="535"/>
    </location>
</feature>
<keyword evidence="12 16" id="KW-1133">Transmembrane helix</keyword>
<keyword evidence="6" id="KW-0997">Cell inner membrane</keyword>
<evidence type="ECO:0000256" key="8">
    <source>
        <dbReference type="ARBA" id="ARBA00022692"/>
    </source>
</evidence>
<keyword evidence="8 16" id="KW-0812">Transmembrane</keyword>
<evidence type="ECO:0000256" key="5">
    <source>
        <dbReference type="ARBA" id="ARBA00022475"/>
    </source>
</evidence>
<dbReference type="Pfam" id="PF13807">
    <property type="entry name" value="GNVR"/>
    <property type="match status" value="1"/>
</dbReference>
<sequence>MATNNNSLPQQEEQSSIDLKELMFKMLDKWYYFVICLIVSILVFFVISKFTTTQYQAKATLLIKSNENALSQLTLLSNDFGKNKANFQNEIGQIQSFSMAKRTIKALDFYVNYYQRSKFKKVEIYKDSPYFVELDLFKLQTVDLPIEVHILSKDKVQISYKDKNNSSQYDYGQDMLIESNLSIRGKETTLSFGQWYEADGMKFRLILNEDIPFKNNLTKSSYSFVINDIDEIAKEFNSTKIDLINKESTIINIAFNYPNQKKAIDYLNMLCKLYIDLTFEEKNYMNTSTIKFVDAQIANIADSLTKTERIREEFQVRNNTVDLGGDAKYLFDKANELETKRAEEYTKRQYYDYLDKYISQADLNEGVVAPAVMGVEDVLLNSLVKELTTRLTLKKSLALTTTPKNLEYQKLTHEINNIKGQIEENIKSLKRVSTIASNELTRQLNIFQTELNKLPSTQRNLINIERQFKFNDEIYTFLYQKRAEAEIARSSALPDHKLVDKAREANKVYPKTSLNLMIAVLLGLLVPALYIFIRHQLNNLIESKEDIEKISKAPIIGYIPTIQEEGSKLVVFAKPKSHITESFRSIRTNLKYIVGKEKNQVILVTSSMPSDGKSLISMNLASIISLAGHKTIIVGYDLRKPKLHNFFNLKNNVGVSTYLIGRHSLDEVIQSTEFENLDILVSGPVPPNPSELIDSPENSKLVEELRKKYDAIIFDTPPISLISDAVTLTKESDINIVVARAGHTDKRIFYATIDDLENRDKVKFNIILNGLANATSKYGYGTYGGYGKGYGYGYGKGYGYGYGYGYYDDETSTKKTK</sequence>
<dbReference type="InterPro" id="IPR003856">
    <property type="entry name" value="LPS_length_determ_N"/>
</dbReference>
<dbReference type="Pfam" id="PF13614">
    <property type="entry name" value="AAA_31"/>
    <property type="match status" value="1"/>
</dbReference>
<evidence type="ECO:0000256" key="13">
    <source>
        <dbReference type="ARBA" id="ARBA00023136"/>
    </source>
</evidence>
<dbReference type="AlphaFoldDB" id="A0A644WG26"/>
<evidence type="ECO:0000259" key="19">
    <source>
        <dbReference type="Pfam" id="PF13807"/>
    </source>
</evidence>
<accession>A0A644WG26</accession>
<dbReference type="GO" id="GO:0004715">
    <property type="term" value="F:non-membrane spanning protein tyrosine kinase activity"/>
    <property type="evidence" value="ECO:0007669"/>
    <property type="project" value="UniProtKB-EC"/>
</dbReference>
<gene>
    <name evidence="20" type="ORF">SDC9_47723</name>
</gene>
<comment type="subcellular location">
    <subcellularLocation>
        <location evidence="1">Cell inner membrane</location>
        <topology evidence="1">Multi-pass membrane protein</topology>
    </subcellularLocation>
</comment>
<dbReference type="SUPFAM" id="SSF52540">
    <property type="entry name" value="P-loop containing nucleoside triphosphate hydrolases"/>
    <property type="match status" value="1"/>
</dbReference>
<dbReference type="InterPro" id="IPR027417">
    <property type="entry name" value="P-loop_NTPase"/>
</dbReference>
<evidence type="ECO:0000256" key="2">
    <source>
        <dbReference type="ARBA" id="ARBA00007316"/>
    </source>
</evidence>
<evidence type="ECO:0000256" key="15">
    <source>
        <dbReference type="ARBA" id="ARBA00051245"/>
    </source>
</evidence>